<protein>
    <recommendedName>
        <fullName evidence="2">RNA-directed DNA polymerase</fullName>
    </recommendedName>
</protein>
<dbReference type="EMBL" id="GGMR01003279">
    <property type="protein sequence ID" value="MBY15898.1"/>
    <property type="molecule type" value="Transcribed_RNA"/>
</dbReference>
<evidence type="ECO:0000313" key="1">
    <source>
        <dbReference type="EMBL" id="MBY15898.1"/>
    </source>
</evidence>
<gene>
    <name evidence="1" type="ORF">g.59284</name>
</gene>
<proteinExistence type="predicted"/>
<reference evidence="1" key="1">
    <citation type="submission" date="2018-04" db="EMBL/GenBank/DDBJ databases">
        <title>Transcriptome of Schizaphis graminum biotype I.</title>
        <authorList>
            <person name="Scully E.D."/>
            <person name="Geib S.M."/>
            <person name="Palmer N.A."/>
            <person name="Koch K."/>
            <person name="Bradshaw J."/>
            <person name="Heng-Moss T."/>
            <person name="Sarath G."/>
        </authorList>
    </citation>
    <scope>NUCLEOTIDE SEQUENCE</scope>
</reference>
<name>A0A2S2NFK6_SCHGA</name>
<sequence length="104" mass="12447">MGLNINECKTKFMIMSWHLRILQNLTVDGYTFEQVEDFKYLGINLKNMNDMHNKIRLRLNVANCGYYAMSKLFSSKLLSRKTKRKLYISYLRPIVVWLRNVVNH</sequence>
<dbReference type="AlphaFoldDB" id="A0A2S2NFK6"/>
<organism evidence="1">
    <name type="scientific">Schizaphis graminum</name>
    <name type="common">Green bug aphid</name>
    <dbReference type="NCBI Taxonomy" id="13262"/>
    <lineage>
        <taxon>Eukaryota</taxon>
        <taxon>Metazoa</taxon>
        <taxon>Ecdysozoa</taxon>
        <taxon>Arthropoda</taxon>
        <taxon>Hexapoda</taxon>
        <taxon>Insecta</taxon>
        <taxon>Pterygota</taxon>
        <taxon>Neoptera</taxon>
        <taxon>Paraneoptera</taxon>
        <taxon>Hemiptera</taxon>
        <taxon>Sternorrhyncha</taxon>
        <taxon>Aphidomorpha</taxon>
        <taxon>Aphidoidea</taxon>
        <taxon>Aphididae</taxon>
        <taxon>Aphidini</taxon>
        <taxon>Schizaphis</taxon>
    </lineage>
</organism>
<accession>A0A2S2NFK6</accession>
<evidence type="ECO:0008006" key="2">
    <source>
        <dbReference type="Google" id="ProtNLM"/>
    </source>
</evidence>